<feature type="transmembrane region" description="Helical" evidence="4">
    <location>
        <begin position="167"/>
        <end position="184"/>
    </location>
</feature>
<evidence type="ECO:0000256" key="4">
    <source>
        <dbReference type="SAM" id="Phobius"/>
    </source>
</evidence>
<evidence type="ECO:0000259" key="5">
    <source>
        <dbReference type="PROSITE" id="PS50850"/>
    </source>
</evidence>
<feature type="transmembrane region" description="Helical" evidence="4">
    <location>
        <begin position="216"/>
        <end position="236"/>
    </location>
</feature>
<feature type="transmembrane region" description="Helical" evidence="4">
    <location>
        <begin position="341"/>
        <end position="365"/>
    </location>
</feature>
<keyword evidence="7" id="KW-1185">Reference proteome</keyword>
<feature type="domain" description="Major facilitator superfamily (MFS) profile" evidence="5">
    <location>
        <begin position="206"/>
        <end position="409"/>
    </location>
</feature>
<dbReference type="InterPro" id="IPR020846">
    <property type="entry name" value="MFS_dom"/>
</dbReference>
<feature type="transmembrane region" description="Helical" evidence="4">
    <location>
        <begin position="371"/>
        <end position="391"/>
    </location>
</feature>
<dbReference type="SUPFAM" id="SSF103473">
    <property type="entry name" value="MFS general substrate transporter"/>
    <property type="match status" value="1"/>
</dbReference>
<dbReference type="Gene3D" id="1.20.1250.20">
    <property type="entry name" value="MFS general substrate transporter like domains"/>
    <property type="match status" value="2"/>
</dbReference>
<dbReference type="InterPro" id="IPR011701">
    <property type="entry name" value="MFS"/>
</dbReference>
<evidence type="ECO:0000256" key="3">
    <source>
        <dbReference type="ARBA" id="ARBA00023136"/>
    </source>
</evidence>
<dbReference type="PROSITE" id="PS50850">
    <property type="entry name" value="MFS"/>
    <property type="match status" value="1"/>
</dbReference>
<evidence type="ECO:0000313" key="6">
    <source>
        <dbReference type="EMBL" id="MDX5932405.1"/>
    </source>
</evidence>
<evidence type="ECO:0000256" key="2">
    <source>
        <dbReference type="ARBA" id="ARBA00022989"/>
    </source>
</evidence>
<name>A0AAW9DWB0_ACIAO</name>
<reference evidence="6 7" key="1">
    <citation type="submission" date="2023-11" db="EMBL/GenBank/DDBJ databases">
        <title>MicrobeMod: A computational toolkit for identifying prokaryotic methylation and restriction-modification with nanopore sequencing.</title>
        <authorList>
            <person name="Crits-Christoph A."/>
            <person name="Kang S.C."/>
            <person name="Lee H."/>
            <person name="Ostrov N."/>
        </authorList>
    </citation>
    <scope>NUCLEOTIDE SEQUENCE [LARGE SCALE GENOMIC DNA]</scope>
    <source>
        <strain evidence="6 7">DSMZ 700</strain>
    </source>
</reference>
<evidence type="ECO:0000256" key="1">
    <source>
        <dbReference type="ARBA" id="ARBA00022692"/>
    </source>
</evidence>
<feature type="transmembrane region" description="Helical" evidence="4">
    <location>
        <begin position="248"/>
        <end position="271"/>
    </location>
</feature>
<keyword evidence="2 4" id="KW-1133">Transmembrane helix</keyword>
<accession>A0AAW9DWB0</accession>
<protein>
    <submittedName>
        <fullName evidence="6">MFS transporter</fullName>
    </submittedName>
</protein>
<sequence>MRSSPGSKRSLQGLDWLNFCVADVQTGFGPFIAIYLTTQRWTDIAIGSVLSLGTLVAMASQLPAGALVDWMPSKRLAAALAIAAITASALLFVLMPTHFGIGLAEVMHGFASCMLNPAIAAITISLVGSAALGERLGRNARYSSLGNGVAAAVMGGFGYYFAPGSVFWLTALLGVPSLFALSRIESRRVVRAQADAARPHRSTAAELRALFLDRRLLAFMACIVMFQMADAAMLPFVGSELAAKAGGIANLVIAACIVAPQAVVALMSPWVGRAAQRYGRRAVLLLGFGAEPVRGLLFGLISAPIPVVLIQSINGISAAVIGVLLPLIAADIARERGHFNLIMGAIGLAVGLGATVSTAAAGAISTRIGDHAAFFALAGAGLIGTILVWFLMPETARDQVTVTVPSDPR</sequence>
<gene>
    <name evidence="6" type="ORF">SIL87_16740</name>
</gene>
<keyword evidence="3 4" id="KW-0472">Membrane</keyword>
<organism evidence="6 7">
    <name type="scientific">Acidiphilium acidophilum</name>
    <name type="common">Thiobacillus acidophilus</name>
    <dbReference type="NCBI Taxonomy" id="76588"/>
    <lineage>
        <taxon>Bacteria</taxon>
        <taxon>Pseudomonadati</taxon>
        <taxon>Pseudomonadota</taxon>
        <taxon>Alphaproteobacteria</taxon>
        <taxon>Acetobacterales</taxon>
        <taxon>Acidocellaceae</taxon>
        <taxon>Acidiphilium</taxon>
    </lineage>
</organism>
<keyword evidence="1 4" id="KW-0812">Transmembrane</keyword>
<feature type="transmembrane region" description="Helical" evidence="4">
    <location>
        <begin position="283"/>
        <end position="303"/>
    </location>
</feature>
<dbReference type="PANTHER" id="PTHR23539:SF1">
    <property type="entry name" value="MAJOR FACILITATOR SUPERFAMILY (MFS) PROFILE DOMAIN-CONTAINING PROTEIN"/>
    <property type="match status" value="1"/>
</dbReference>
<dbReference type="EMBL" id="JAWXYB010000018">
    <property type="protein sequence ID" value="MDX5932405.1"/>
    <property type="molecule type" value="Genomic_DNA"/>
</dbReference>
<comment type="caution">
    <text evidence="6">The sequence shown here is derived from an EMBL/GenBank/DDBJ whole genome shotgun (WGS) entry which is preliminary data.</text>
</comment>
<dbReference type="RefSeq" id="WP_319615257.1">
    <property type="nucleotide sequence ID" value="NZ_JAWXYB010000018.1"/>
</dbReference>
<feature type="transmembrane region" description="Helical" evidence="4">
    <location>
        <begin position="309"/>
        <end position="329"/>
    </location>
</feature>
<dbReference type="Proteomes" id="UP001279553">
    <property type="component" value="Unassembled WGS sequence"/>
</dbReference>
<evidence type="ECO:0000313" key="7">
    <source>
        <dbReference type="Proteomes" id="UP001279553"/>
    </source>
</evidence>
<feature type="transmembrane region" description="Helical" evidence="4">
    <location>
        <begin position="16"/>
        <end position="38"/>
    </location>
</feature>
<dbReference type="PANTHER" id="PTHR23539">
    <property type="entry name" value="MFS TRANSPORTER"/>
    <property type="match status" value="1"/>
</dbReference>
<dbReference type="GO" id="GO:0022857">
    <property type="term" value="F:transmembrane transporter activity"/>
    <property type="evidence" value="ECO:0007669"/>
    <property type="project" value="InterPro"/>
</dbReference>
<dbReference type="AlphaFoldDB" id="A0AAW9DWB0"/>
<dbReference type="Pfam" id="PF07690">
    <property type="entry name" value="MFS_1"/>
    <property type="match status" value="1"/>
</dbReference>
<feature type="transmembrane region" description="Helical" evidence="4">
    <location>
        <begin position="44"/>
        <end position="64"/>
    </location>
</feature>
<feature type="transmembrane region" description="Helical" evidence="4">
    <location>
        <begin position="107"/>
        <end position="132"/>
    </location>
</feature>
<feature type="transmembrane region" description="Helical" evidence="4">
    <location>
        <begin position="76"/>
        <end position="95"/>
    </location>
</feature>
<proteinExistence type="predicted"/>
<dbReference type="InterPro" id="IPR036259">
    <property type="entry name" value="MFS_trans_sf"/>
</dbReference>